<dbReference type="Proteomes" id="UP000439752">
    <property type="component" value="Unassembled WGS sequence"/>
</dbReference>
<evidence type="ECO:0000313" key="1">
    <source>
        <dbReference type="EMBL" id="VWX37514.1"/>
    </source>
</evidence>
<name>A0A653IEF0_9BACL</name>
<proteinExistence type="predicted"/>
<dbReference type="AlphaFoldDB" id="A0A653IEF0"/>
<protein>
    <submittedName>
        <fullName evidence="1">Uncharacterized protein</fullName>
    </submittedName>
</protein>
<dbReference type="EMBL" id="CABWKQ010000025">
    <property type="protein sequence ID" value="VWX37514.1"/>
    <property type="molecule type" value="Genomic_DNA"/>
</dbReference>
<reference evidence="1 2" key="1">
    <citation type="submission" date="2019-10" db="EMBL/GenBank/DDBJ databases">
        <authorList>
            <person name="Karimi E."/>
        </authorList>
    </citation>
    <scope>NUCLEOTIDE SEQUENCE [LARGE SCALE GENOMIC DNA]</scope>
    <source>
        <strain evidence="1">Exiguobacterium sp. 9Y</strain>
    </source>
</reference>
<sequence length="29" mass="3480">MFLNYLHLRYAKRWKIPELSNLSVETLSG</sequence>
<keyword evidence="2" id="KW-1185">Reference proteome</keyword>
<accession>A0A653IEF0</accession>
<evidence type="ECO:0000313" key="2">
    <source>
        <dbReference type="Proteomes" id="UP000439752"/>
    </source>
</evidence>
<organism evidence="1 2">
    <name type="scientific">Exiguobacterium oxidotolerans</name>
    <dbReference type="NCBI Taxonomy" id="223958"/>
    <lineage>
        <taxon>Bacteria</taxon>
        <taxon>Bacillati</taxon>
        <taxon>Bacillota</taxon>
        <taxon>Bacilli</taxon>
        <taxon>Bacillales</taxon>
        <taxon>Bacillales Family XII. Incertae Sedis</taxon>
        <taxon>Exiguobacterium</taxon>
    </lineage>
</organism>
<gene>
    <name evidence="1" type="ORF">EXIGUO9Y_310009</name>
</gene>